<dbReference type="EMBL" id="VICE01000052">
    <property type="protein sequence ID" value="TQD47718.1"/>
    <property type="molecule type" value="Genomic_DNA"/>
</dbReference>
<dbReference type="Pfam" id="PF01300">
    <property type="entry name" value="Sua5_yciO_yrdC"/>
    <property type="match status" value="1"/>
</dbReference>
<evidence type="ECO:0000259" key="10">
    <source>
        <dbReference type="PROSITE" id="PS51163"/>
    </source>
</evidence>
<sequence length="187" mass="19495">MSDAPALDTAVAALRGGGVIAYPTEAVWGLGCDPFDEAAVTRLLRIKQRPVDKGLILIAARPTQLDGLVDWDALPDGRRDEVLASWPGPNTWVVPATARVPRWVTGAHDSVAVRVSAHLHVVALCHAFGAPLVSTSANLAGAPPAFLHDQLDPDLLSAVDAVAPGETGGMAAPTVIRDARDGQLIRA</sequence>
<dbReference type="PANTHER" id="PTHR17490">
    <property type="entry name" value="SUA5"/>
    <property type="match status" value="1"/>
</dbReference>
<proteinExistence type="inferred from homology"/>
<keyword evidence="2 9" id="KW-0963">Cytoplasm</keyword>
<keyword evidence="3 9" id="KW-0808">Transferase</keyword>
<dbReference type="GO" id="GO:0005524">
    <property type="term" value="F:ATP binding"/>
    <property type="evidence" value="ECO:0007669"/>
    <property type="project" value="UniProtKB-UniRule"/>
</dbReference>
<dbReference type="SUPFAM" id="SSF55821">
    <property type="entry name" value="YrdC/RibB"/>
    <property type="match status" value="1"/>
</dbReference>
<evidence type="ECO:0000256" key="6">
    <source>
        <dbReference type="ARBA" id="ARBA00022741"/>
    </source>
</evidence>
<comment type="similarity">
    <text evidence="9">Belongs to the SUA5 family. TsaC subfamily.</text>
</comment>
<comment type="catalytic activity">
    <reaction evidence="8 9">
        <text>L-threonine + hydrogencarbonate + ATP = L-threonylcarbamoyladenylate + diphosphate + H2O</text>
        <dbReference type="Rhea" id="RHEA:36407"/>
        <dbReference type="ChEBI" id="CHEBI:15377"/>
        <dbReference type="ChEBI" id="CHEBI:17544"/>
        <dbReference type="ChEBI" id="CHEBI:30616"/>
        <dbReference type="ChEBI" id="CHEBI:33019"/>
        <dbReference type="ChEBI" id="CHEBI:57926"/>
        <dbReference type="ChEBI" id="CHEBI:73682"/>
        <dbReference type="EC" id="2.7.7.87"/>
    </reaction>
</comment>
<accession>A0A508AJ56</accession>
<evidence type="ECO:0000256" key="5">
    <source>
        <dbReference type="ARBA" id="ARBA00022695"/>
    </source>
</evidence>
<dbReference type="GO" id="GO:0000049">
    <property type="term" value="F:tRNA binding"/>
    <property type="evidence" value="ECO:0007669"/>
    <property type="project" value="TreeGrafter"/>
</dbReference>
<dbReference type="FunFam" id="3.90.870.10:FF:000004">
    <property type="entry name" value="Threonylcarbamoyl-AMP synthase"/>
    <property type="match status" value="1"/>
</dbReference>
<dbReference type="OrthoDB" id="9814580at2"/>
<evidence type="ECO:0000256" key="9">
    <source>
        <dbReference type="HAMAP-Rule" id="MF_01852"/>
    </source>
</evidence>
<dbReference type="GO" id="GO:0003725">
    <property type="term" value="F:double-stranded RNA binding"/>
    <property type="evidence" value="ECO:0007669"/>
    <property type="project" value="InterPro"/>
</dbReference>
<reference evidence="11 12" key="1">
    <citation type="submission" date="2019-06" db="EMBL/GenBank/DDBJ databases">
        <title>Lysobacter alkalisoli sp. nov. isolated from saline soil.</title>
        <authorList>
            <person name="Sun J.-Q."/>
            <person name="Xu L."/>
        </authorList>
    </citation>
    <scope>NUCLEOTIDE SEQUENCE [LARGE SCALE GENOMIC DNA]</scope>
    <source>
        <strain evidence="11 12">JCM 31130</strain>
    </source>
</reference>
<dbReference type="GO" id="GO:0061710">
    <property type="term" value="F:L-threonylcarbamoyladenylate synthase"/>
    <property type="evidence" value="ECO:0007669"/>
    <property type="project" value="UniProtKB-EC"/>
</dbReference>
<name>A0A508AJ56_9GAMM</name>
<dbReference type="GO" id="GO:0002949">
    <property type="term" value="P:tRNA threonylcarbamoyladenosine modification"/>
    <property type="evidence" value="ECO:0007669"/>
    <property type="project" value="UniProtKB-UniRule"/>
</dbReference>
<keyword evidence="6 9" id="KW-0547">Nucleotide-binding</keyword>
<dbReference type="RefSeq" id="WP_141517772.1">
    <property type="nucleotide sequence ID" value="NZ_VICE01000052.1"/>
</dbReference>
<keyword evidence="12" id="KW-1185">Reference proteome</keyword>
<evidence type="ECO:0000256" key="8">
    <source>
        <dbReference type="ARBA" id="ARBA00048366"/>
    </source>
</evidence>
<keyword evidence="4 9" id="KW-0819">tRNA processing</keyword>
<dbReference type="Gene3D" id="3.90.870.10">
    <property type="entry name" value="DHBP synthase"/>
    <property type="match status" value="1"/>
</dbReference>
<dbReference type="PROSITE" id="PS51163">
    <property type="entry name" value="YRDC"/>
    <property type="match status" value="1"/>
</dbReference>
<dbReference type="HAMAP" id="MF_01852">
    <property type="entry name" value="TsaC"/>
    <property type="match status" value="1"/>
</dbReference>
<gene>
    <name evidence="9" type="primary">tsaC</name>
    <name evidence="11" type="ORF">FKV25_05360</name>
</gene>
<evidence type="ECO:0000313" key="11">
    <source>
        <dbReference type="EMBL" id="TQD47718.1"/>
    </source>
</evidence>
<evidence type="ECO:0000313" key="12">
    <source>
        <dbReference type="Proteomes" id="UP000318212"/>
    </source>
</evidence>
<dbReference type="Proteomes" id="UP000318212">
    <property type="component" value="Unassembled WGS sequence"/>
</dbReference>
<keyword evidence="5 9" id="KW-0548">Nucleotidyltransferase</keyword>
<comment type="caution">
    <text evidence="11">The sequence shown here is derived from an EMBL/GenBank/DDBJ whole genome shotgun (WGS) entry which is preliminary data.</text>
</comment>
<protein>
    <recommendedName>
        <fullName evidence="9">Threonylcarbamoyl-AMP synthase</fullName>
        <shortName evidence="9">TC-AMP synthase</shortName>
        <ecNumber evidence="9">2.7.7.87</ecNumber>
    </recommendedName>
    <alternativeName>
        <fullName evidence="9">L-threonylcarbamoyladenylate synthase</fullName>
    </alternativeName>
    <alternativeName>
        <fullName evidence="9">t(6)A37 threonylcarbamoyladenosine biosynthesis protein TsaC</fullName>
    </alternativeName>
    <alternativeName>
        <fullName evidence="9">tRNA threonylcarbamoyladenosine biosynthesis protein TsaC</fullName>
    </alternativeName>
</protein>
<dbReference type="InterPro" id="IPR050156">
    <property type="entry name" value="TC-AMP_synthase_SUA5"/>
</dbReference>
<dbReference type="InterPro" id="IPR023535">
    <property type="entry name" value="TC-AMP_synthase"/>
</dbReference>
<evidence type="ECO:0000256" key="1">
    <source>
        <dbReference type="ARBA" id="ARBA00004496"/>
    </source>
</evidence>
<evidence type="ECO:0000256" key="2">
    <source>
        <dbReference type="ARBA" id="ARBA00022490"/>
    </source>
</evidence>
<comment type="subcellular location">
    <subcellularLocation>
        <location evidence="1 9">Cytoplasm</location>
    </subcellularLocation>
</comment>
<comment type="function">
    <text evidence="9">Required for the formation of a threonylcarbamoyl group on adenosine at position 37 (t(6)A37) in tRNAs that read codons beginning with adenine. Catalyzes the conversion of L-threonine, HCO(3)(-)/CO(2) and ATP to give threonylcarbamoyl-AMP (TC-AMP) as the acyladenylate intermediate, with the release of diphosphate.</text>
</comment>
<dbReference type="AlphaFoldDB" id="A0A508AJ56"/>
<dbReference type="InterPro" id="IPR017945">
    <property type="entry name" value="DHBP_synth_RibB-like_a/b_dom"/>
</dbReference>
<dbReference type="PANTHER" id="PTHR17490:SF18">
    <property type="entry name" value="THREONYLCARBAMOYL-AMP SYNTHASE"/>
    <property type="match status" value="1"/>
</dbReference>
<organism evidence="11 12">
    <name type="scientific">Marilutibacter aestuarii</name>
    <dbReference type="NCBI Taxonomy" id="1706195"/>
    <lineage>
        <taxon>Bacteria</taxon>
        <taxon>Pseudomonadati</taxon>
        <taxon>Pseudomonadota</taxon>
        <taxon>Gammaproteobacteria</taxon>
        <taxon>Lysobacterales</taxon>
        <taxon>Lysobacteraceae</taxon>
        <taxon>Marilutibacter</taxon>
    </lineage>
</organism>
<keyword evidence="7 9" id="KW-0067">ATP-binding</keyword>
<dbReference type="InterPro" id="IPR006070">
    <property type="entry name" value="Sua5-like_dom"/>
</dbReference>
<feature type="domain" description="YrdC-like" evidence="10">
    <location>
        <begin position="4"/>
        <end position="187"/>
    </location>
</feature>
<evidence type="ECO:0000256" key="7">
    <source>
        <dbReference type="ARBA" id="ARBA00022840"/>
    </source>
</evidence>
<dbReference type="EC" id="2.7.7.87" evidence="9"/>
<evidence type="ECO:0000256" key="3">
    <source>
        <dbReference type="ARBA" id="ARBA00022679"/>
    </source>
</evidence>
<dbReference type="GO" id="GO:0006450">
    <property type="term" value="P:regulation of translational fidelity"/>
    <property type="evidence" value="ECO:0007669"/>
    <property type="project" value="TreeGrafter"/>
</dbReference>
<evidence type="ECO:0000256" key="4">
    <source>
        <dbReference type="ARBA" id="ARBA00022694"/>
    </source>
</evidence>
<dbReference type="GO" id="GO:0005737">
    <property type="term" value="C:cytoplasm"/>
    <property type="evidence" value="ECO:0007669"/>
    <property type="project" value="UniProtKB-SubCell"/>
</dbReference>